<keyword evidence="2" id="KW-1185">Reference proteome</keyword>
<protein>
    <recommendedName>
        <fullName evidence="3">TnpV protein</fullName>
    </recommendedName>
</protein>
<accession>A0ABX5ZFY7</accession>
<keyword evidence="1" id="KW-0614">Plasmid</keyword>
<geneLocation type="plasmid" evidence="1 2">
    <name>unnamed</name>
</geneLocation>
<dbReference type="EMBL" id="CP043032">
    <property type="protein sequence ID" value="QEH94780.1"/>
    <property type="molecule type" value="Genomic_DNA"/>
</dbReference>
<gene>
    <name evidence="1" type="ORF">FV141_14250</name>
</gene>
<reference evidence="1 2" key="1">
    <citation type="submission" date="2019-08" db="EMBL/GenBank/DDBJ databases">
        <title>Dermacoccus abyssi strain HZAU 226, whole genome Nanopore sequencing project.</title>
        <authorList>
            <person name="Guo A."/>
            <person name="Zhang X."/>
            <person name="Ruan Y."/>
            <person name="Liu W."/>
            <person name="Chen Q."/>
            <person name="Gu L."/>
        </authorList>
    </citation>
    <scope>NUCLEOTIDE SEQUENCE [LARGE SCALE GENOMIC DNA]</scope>
    <source>
        <strain evidence="1 2">HZAU 226</strain>
        <plasmid evidence="1 2">unnamed</plasmid>
    </source>
</reference>
<name>A0ABX5ZFY7_9MICO</name>
<organism evidence="1 2">
    <name type="scientific">Dermacoccus abyssi</name>
    <dbReference type="NCBI Taxonomy" id="322596"/>
    <lineage>
        <taxon>Bacteria</taxon>
        <taxon>Bacillati</taxon>
        <taxon>Actinomycetota</taxon>
        <taxon>Actinomycetes</taxon>
        <taxon>Micrococcales</taxon>
        <taxon>Dermacoccaceae</taxon>
        <taxon>Dermacoccus</taxon>
    </lineage>
</organism>
<dbReference type="Proteomes" id="UP000323565">
    <property type="component" value="Plasmid unnamed"/>
</dbReference>
<proteinExistence type="predicted"/>
<sequence length="151" mass="17190">MNNYGQTVQQHWKTWLPSRYAQIEDPTTFFASVGEQIEDQVTQSAAAMESEQAASLAQMDYLARVGRLNAIDKSAREIALSEWLLEPESDPSEVEMSPEDAMPFMDEMGMPVDRTHPLWEMSAEDHPSTVEEFKAARKAWIAQELSKQQPR</sequence>
<evidence type="ECO:0008006" key="3">
    <source>
        <dbReference type="Google" id="ProtNLM"/>
    </source>
</evidence>
<evidence type="ECO:0000313" key="2">
    <source>
        <dbReference type="Proteomes" id="UP000323565"/>
    </source>
</evidence>
<evidence type="ECO:0000313" key="1">
    <source>
        <dbReference type="EMBL" id="QEH94780.1"/>
    </source>
</evidence>